<comment type="cofactor">
    <cofactor evidence="1">
        <name>Zn(2+)</name>
        <dbReference type="ChEBI" id="CHEBI:29105"/>
    </cofactor>
</comment>
<evidence type="ECO:0000259" key="12">
    <source>
        <dbReference type="Pfam" id="PF01435"/>
    </source>
</evidence>
<dbReference type="GO" id="GO:0004222">
    <property type="term" value="F:metalloendopeptidase activity"/>
    <property type="evidence" value="ECO:0007669"/>
    <property type="project" value="InterPro"/>
</dbReference>
<accession>A0A6J4HYS0</accession>
<feature type="transmembrane region" description="Helical" evidence="11">
    <location>
        <begin position="38"/>
        <end position="60"/>
    </location>
</feature>
<evidence type="ECO:0000256" key="4">
    <source>
        <dbReference type="ARBA" id="ARBA00022692"/>
    </source>
</evidence>
<keyword evidence="8 11" id="KW-1133">Transmembrane helix</keyword>
<dbReference type="GO" id="GO:0046872">
    <property type="term" value="F:metal ion binding"/>
    <property type="evidence" value="ECO:0007669"/>
    <property type="project" value="UniProtKB-KW"/>
</dbReference>
<evidence type="ECO:0000256" key="1">
    <source>
        <dbReference type="ARBA" id="ARBA00001947"/>
    </source>
</evidence>
<keyword evidence="10 11" id="KW-0472">Membrane</keyword>
<evidence type="ECO:0000256" key="10">
    <source>
        <dbReference type="ARBA" id="ARBA00023136"/>
    </source>
</evidence>
<dbReference type="GO" id="GO:0006508">
    <property type="term" value="P:proteolysis"/>
    <property type="evidence" value="ECO:0007669"/>
    <property type="project" value="UniProtKB-KW"/>
</dbReference>
<keyword evidence="3" id="KW-0645">Protease</keyword>
<organism evidence="13">
    <name type="scientific">uncultured Blastococcus sp</name>
    <dbReference type="NCBI Taxonomy" id="217144"/>
    <lineage>
        <taxon>Bacteria</taxon>
        <taxon>Bacillati</taxon>
        <taxon>Actinomycetota</taxon>
        <taxon>Actinomycetes</taxon>
        <taxon>Geodermatophilales</taxon>
        <taxon>Geodermatophilaceae</taxon>
        <taxon>Blastococcus</taxon>
        <taxon>environmental samples</taxon>
    </lineage>
</organism>
<name>A0A6J4HYS0_9ACTN</name>
<dbReference type="EMBL" id="CADCTI010000121">
    <property type="protein sequence ID" value="CAA9236713.1"/>
    <property type="molecule type" value="Genomic_DNA"/>
</dbReference>
<dbReference type="PANTHER" id="PTHR43221:SF2">
    <property type="entry name" value="PROTEASE HTPX HOMOLOG"/>
    <property type="match status" value="1"/>
</dbReference>
<keyword evidence="2" id="KW-1003">Cell membrane</keyword>
<dbReference type="InterPro" id="IPR001915">
    <property type="entry name" value="Peptidase_M48"/>
</dbReference>
<dbReference type="PANTHER" id="PTHR43221">
    <property type="entry name" value="PROTEASE HTPX"/>
    <property type="match status" value="1"/>
</dbReference>
<evidence type="ECO:0000256" key="11">
    <source>
        <dbReference type="SAM" id="Phobius"/>
    </source>
</evidence>
<gene>
    <name evidence="13" type="ORF">AVDCRST_MAG57-1308</name>
</gene>
<keyword evidence="4 11" id="KW-0812">Transmembrane</keyword>
<proteinExistence type="predicted"/>
<protein>
    <recommendedName>
        <fullName evidence="12">Peptidase M48 domain-containing protein</fullName>
    </recommendedName>
</protein>
<keyword evidence="6" id="KW-0378">Hydrolase</keyword>
<feature type="transmembrane region" description="Helical" evidence="11">
    <location>
        <begin position="529"/>
        <end position="552"/>
    </location>
</feature>
<evidence type="ECO:0000256" key="2">
    <source>
        <dbReference type="ARBA" id="ARBA00022475"/>
    </source>
</evidence>
<keyword evidence="9" id="KW-0482">Metalloprotease</keyword>
<dbReference type="AlphaFoldDB" id="A0A6J4HYS0"/>
<feature type="transmembrane region" description="Helical" evidence="11">
    <location>
        <begin position="394"/>
        <end position="412"/>
    </location>
</feature>
<sequence length="556" mass="60418">MPGYVLRSSALSFVVLTALLAAGGTVLVVLGVPVWVPVVLSLAVVGLQWALAPYVIHWLIPARRVTWRDGRYETEHPLGEIVAQRCAEAGLQPVRLGIVDDGTPNAFTFGHTRGNARIYVTRGLLERLDERELDAVVSHEVGHVRHNDVVVMALVSTVPLVLYYVYLVLRSSGNANTAIPAVVGYVGYLVSQLAVLAVSRARELGADHYSCRVTGDGDALCSALVSIAYGMGRIDAVRASAAREAQEEEDKDLRKDLRKGVAKEERHAQRLRAAGMLGIADVQQGATVLAATEQGLDPREVVGALRWDTCNPWARFTQLFSTHPLVVHRIAALEGSGLPGAPTRWSAREVAATCAGPEVDRARRRFWLELPVRYLWLAALLVLAVAYGSENPLLMAQSATVLGIGVFVLAAFQRPMVPARPVDRVTSLLTRLDASPVTGLPVQLRGRVIGRGIPGYRLSPDLVVQDDSGFVPVLYRQPWPFARTIFGVLRAERFIDQDVVVRGWYRRNPAPVLELRRLDAADGSRVRGFLWIGAYLLGAGLALAGGAAWFTLALTA</sequence>
<dbReference type="InterPro" id="IPR050083">
    <property type="entry name" value="HtpX_protease"/>
</dbReference>
<dbReference type="Gene3D" id="3.30.2010.10">
    <property type="entry name" value="Metalloproteases ('zincins'), catalytic domain"/>
    <property type="match status" value="1"/>
</dbReference>
<evidence type="ECO:0000256" key="5">
    <source>
        <dbReference type="ARBA" id="ARBA00022723"/>
    </source>
</evidence>
<feature type="transmembrane region" description="Helical" evidence="11">
    <location>
        <begin position="178"/>
        <end position="198"/>
    </location>
</feature>
<evidence type="ECO:0000256" key="7">
    <source>
        <dbReference type="ARBA" id="ARBA00022833"/>
    </source>
</evidence>
<reference evidence="13" key="1">
    <citation type="submission" date="2020-02" db="EMBL/GenBank/DDBJ databases">
        <authorList>
            <person name="Meier V. D."/>
        </authorList>
    </citation>
    <scope>NUCLEOTIDE SEQUENCE</scope>
    <source>
        <strain evidence="13">AVDCRST_MAG57</strain>
    </source>
</reference>
<keyword evidence="7" id="KW-0862">Zinc</keyword>
<keyword evidence="5" id="KW-0479">Metal-binding</keyword>
<feature type="domain" description="Peptidase M48" evidence="12">
    <location>
        <begin position="88"/>
        <end position="335"/>
    </location>
</feature>
<feature type="transmembrane region" description="Helical" evidence="11">
    <location>
        <begin position="149"/>
        <end position="166"/>
    </location>
</feature>
<evidence type="ECO:0000256" key="9">
    <source>
        <dbReference type="ARBA" id="ARBA00023049"/>
    </source>
</evidence>
<dbReference type="Pfam" id="PF01435">
    <property type="entry name" value="Peptidase_M48"/>
    <property type="match status" value="1"/>
</dbReference>
<evidence type="ECO:0000256" key="6">
    <source>
        <dbReference type="ARBA" id="ARBA00022801"/>
    </source>
</evidence>
<feature type="transmembrane region" description="Helical" evidence="11">
    <location>
        <begin position="12"/>
        <end position="32"/>
    </location>
</feature>
<evidence type="ECO:0000256" key="8">
    <source>
        <dbReference type="ARBA" id="ARBA00022989"/>
    </source>
</evidence>
<evidence type="ECO:0000256" key="3">
    <source>
        <dbReference type="ARBA" id="ARBA00022670"/>
    </source>
</evidence>
<evidence type="ECO:0000313" key="13">
    <source>
        <dbReference type="EMBL" id="CAA9236713.1"/>
    </source>
</evidence>
<feature type="transmembrane region" description="Helical" evidence="11">
    <location>
        <begin position="370"/>
        <end position="388"/>
    </location>
</feature>